<dbReference type="Pfam" id="PF02852">
    <property type="entry name" value="Pyr_redox_dim"/>
    <property type="match status" value="1"/>
</dbReference>
<dbReference type="InterPro" id="IPR004099">
    <property type="entry name" value="Pyr_nucl-diS_OxRdtase_dimer"/>
</dbReference>
<dbReference type="InterPro" id="IPR016156">
    <property type="entry name" value="FAD/NAD-linked_Rdtase_dimer_sf"/>
</dbReference>
<name>A0A379DA98_9FIRM</name>
<keyword evidence="6" id="KW-0676">Redox-active center</keyword>
<dbReference type="PANTHER" id="PTHR43429:SF1">
    <property type="entry name" value="NAD(P)H SULFUR OXIDOREDUCTASE (COA-DEPENDENT)"/>
    <property type="match status" value="1"/>
</dbReference>
<dbReference type="Gene3D" id="3.30.110.40">
    <property type="entry name" value="TusA-like domain"/>
    <property type="match status" value="1"/>
</dbReference>
<comment type="similarity">
    <text evidence="2">Belongs to the class-III pyridine nucleotide-disulfide oxidoreductase family.</text>
</comment>
<dbReference type="AlphaFoldDB" id="A0A379DA98"/>
<evidence type="ECO:0000313" key="9">
    <source>
        <dbReference type="Proteomes" id="UP000254777"/>
    </source>
</evidence>
<dbReference type="Pfam" id="PF13686">
    <property type="entry name" value="DrsE_2"/>
    <property type="match status" value="1"/>
</dbReference>
<dbReference type="Gene3D" id="3.50.50.60">
    <property type="entry name" value="FAD/NAD(P)-binding domain"/>
    <property type="match status" value="2"/>
</dbReference>
<dbReference type="Gene3D" id="3.40.250.10">
    <property type="entry name" value="Rhodanese-like domain"/>
    <property type="match status" value="1"/>
</dbReference>
<proteinExistence type="inferred from homology"/>
<dbReference type="InterPro" id="IPR036868">
    <property type="entry name" value="TusA-like_sf"/>
</dbReference>
<gene>
    <name evidence="8" type="primary">cdr</name>
    <name evidence="8" type="ORF">NCTC11088_00636</name>
</gene>
<feature type="domain" description="Rhodanese" evidence="7">
    <location>
        <begin position="467"/>
        <end position="555"/>
    </location>
</feature>
<keyword evidence="3" id="KW-0285">Flavoprotein</keyword>
<evidence type="ECO:0000256" key="3">
    <source>
        <dbReference type="ARBA" id="ARBA00022630"/>
    </source>
</evidence>
<dbReference type="SUPFAM" id="SSF55424">
    <property type="entry name" value="FAD/NAD-linked reductases, dimerisation (C-terminal) domain"/>
    <property type="match status" value="1"/>
</dbReference>
<dbReference type="PRINTS" id="PR00411">
    <property type="entry name" value="PNDRDTASEI"/>
</dbReference>
<evidence type="ECO:0000256" key="6">
    <source>
        <dbReference type="ARBA" id="ARBA00023284"/>
    </source>
</evidence>
<reference evidence="8 9" key="1">
    <citation type="submission" date="2018-06" db="EMBL/GenBank/DDBJ databases">
        <authorList>
            <consortium name="Pathogen Informatics"/>
            <person name="Doyle S."/>
        </authorList>
    </citation>
    <scope>NUCLEOTIDE SEQUENCE [LARGE SCALE GENOMIC DNA]</scope>
    <source>
        <strain evidence="8 9">NCTC11088</strain>
    </source>
</reference>
<evidence type="ECO:0000256" key="1">
    <source>
        <dbReference type="ARBA" id="ARBA00001974"/>
    </source>
</evidence>
<evidence type="ECO:0000256" key="2">
    <source>
        <dbReference type="ARBA" id="ARBA00009130"/>
    </source>
</evidence>
<keyword evidence="5 8" id="KW-0560">Oxidoreductase</keyword>
<dbReference type="Pfam" id="PF00581">
    <property type="entry name" value="Rhodanese"/>
    <property type="match status" value="1"/>
</dbReference>
<protein>
    <submittedName>
        <fullName evidence="8">Coenzyme A disulfide reductase</fullName>
        <ecNumber evidence="8">1.8.1.14</ecNumber>
    </submittedName>
</protein>
<dbReference type="RefSeq" id="WP_004819321.1">
    <property type="nucleotide sequence ID" value="NZ_UGTH01000001.1"/>
</dbReference>
<dbReference type="InterPro" id="IPR027396">
    <property type="entry name" value="DsrEFH-like"/>
</dbReference>
<dbReference type="SUPFAM" id="SSF64307">
    <property type="entry name" value="SirA-like"/>
    <property type="match status" value="1"/>
</dbReference>
<dbReference type="SUPFAM" id="SSF51905">
    <property type="entry name" value="FAD/NAD(P)-binding domain"/>
    <property type="match status" value="1"/>
</dbReference>
<dbReference type="PANTHER" id="PTHR43429">
    <property type="entry name" value="PYRIDINE NUCLEOTIDE-DISULFIDE OXIDOREDUCTASE DOMAIN-CONTAINING"/>
    <property type="match status" value="1"/>
</dbReference>
<dbReference type="InterPro" id="IPR023753">
    <property type="entry name" value="FAD/NAD-binding_dom"/>
</dbReference>
<organism evidence="8 9">
    <name type="scientific">Peptoniphilus indolicus</name>
    <dbReference type="NCBI Taxonomy" id="33030"/>
    <lineage>
        <taxon>Bacteria</taxon>
        <taxon>Bacillati</taxon>
        <taxon>Bacillota</taxon>
        <taxon>Tissierellia</taxon>
        <taxon>Tissierellales</taxon>
        <taxon>Peptoniphilaceae</taxon>
        <taxon>Peptoniphilus</taxon>
    </lineage>
</organism>
<dbReference type="PROSITE" id="PS01148">
    <property type="entry name" value="UPF0033"/>
    <property type="match status" value="1"/>
</dbReference>
<comment type="cofactor">
    <cofactor evidence="1">
        <name>FAD</name>
        <dbReference type="ChEBI" id="CHEBI:57692"/>
    </cofactor>
</comment>
<keyword evidence="4" id="KW-0274">FAD</keyword>
<evidence type="ECO:0000259" key="7">
    <source>
        <dbReference type="PROSITE" id="PS50206"/>
    </source>
</evidence>
<dbReference type="InterPro" id="IPR036188">
    <property type="entry name" value="FAD/NAD-bd_sf"/>
</dbReference>
<dbReference type="InterPro" id="IPR001455">
    <property type="entry name" value="TusA-like"/>
</dbReference>
<dbReference type="SUPFAM" id="SSF75169">
    <property type="entry name" value="DsrEFH-like"/>
    <property type="match status" value="1"/>
</dbReference>
<dbReference type="InterPro" id="IPR050260">
    <property type="entry name" value="FAD-bd_OxRdtase"/>
</dbReference>
<dbReference type="InterPro" id="IPR001763">
    <property type="entry name" value="Rhodanese-like_dom"/>
</dbReference>
<dbReference type="Pfam" id="PF07992">
    <property type="entry name" value="Pyr_redox_2"/>
    <property type="match status" value="1"/>
</dbReference>
<dbReference type="Proteomes" id="UP000254777">
    <property type="component" value="Unassembled WGS sequence"/>
</dbReference>
<dbReference type="PROSITE" id="PS50206">
    <property type="entry name" value="RHODANESE_3"/>
    <property type="match status" value="1"/>
</dbReference>
<dbReference type="PRINTS" id="PR00368">
    <property type="entry name" value="FADPNR"/>
</dbReference>
<dbReference type="EC" id="1.8.1.14" evidence="8"/>
<dbReference type="Gene3D" id="3.40.1260.10">
    <property type="entry name" value="DsrEFH-like"/>
    <property type="match status" value="1"/>
</dbReference>
<dbReference type="InterPro" id="IPR036873">
    <property type="entry name" value="Rhodanese-like_dom_sf"/>
</dbReference>
<sequence>MKKIVIIGGVAGGAGAAARLRRLDKDAEIIVLERGPYISYANCGLPYYVGGVIESQDALFLETPEAMKSKFNVDVRVENEVVKIDRDSKTVIIKKVDSGIEYAENYDKLIISTGSSPLRPSIPGIDSDRIKTLWTVPDTLTIKKFLTEKNVKDVVVIGGGFIGLEMMENLKHAGLNVHLVEGTNQVMAPVDFEMAQLLHENIAQNGVKLHLNSTVSKFEETSDKISVVLESGEKITSDLVILSIGVRPNSQIAKDAGINTNERGGIIVDEHLLTNDPDIYAVGDVIEVNDFILNKKTMIPLAGPANKQARIVANNICGRNEVYAGTMGTSIAQVFDLSVASTGSNEKALLKNGLVEGKDFKKIYVTQNSHAGYYPGANPLTIKLLFSTDGMKIYGAQIVGMESVDKRIDTIATTMKLNGSIFDLKALELSYAPPFSSAKDPVNMAGFTAENTLTNLVEFSAWDIEKTNPDAVLLDVREPAELMAFEIENSVNIPLGQLINRLSELDKEKEIITFCAIGVRSYNAARILIQNGFKKVKLYPGGTRFYQSTHYDKLNPSPKLEPLSDNGNINFQEKTFNVKNHSNNEDNRTIKLNCMGMQCPGPLMQVFEKMNTVNEGDILEIQASDPGFVKDIKAWSNRTGNTLISAGKDGNKYVAVLKKGSDELKPMPKLAPTNTPDGKTMIVFSGDFDKVLASFIIANGAAAMGRPVTMFFTFWGLSALRKQNPPSIKKNFMEKMFGFMLPKGSTKLGLSKMNMGGLGTAMMKKIMRDKNVNSLEDLIKCAMQNGVKIMACTMSMDVMGITKEELIDGIEYVGVGTYLGDAEESNVNLFI</sequence>
<evidence type="ECO:0000256" key="4">
    <source>
        <dbReference type="ARBA" id="ARBA00022827"/>
    </source>
</evidence>
<dbReference type="InterPro" id="IPR032836">
    <property type="entry name" value="DsrE2-like"/>
</dbReference>
<dbReference type="SMART" id="SM00450">
    <property type="entry name" value="RHOD"/>
    <property type="match status" value="1"/>
</dbReference>
<evidence type="ECO:0000256" key="5">
    <source>
        <dbReference type="ARBA" id="ARBA00023002"/>
    </source>
</evidence>
<dbReference type="SUPFAM" id="SSF52821">
    <property type="entry name" value="Rhodanese/Cell cycle control phosphatase"/>
    <property type="match status" value="1"/>
</dbReference>
<dbReference type="Pfam" id="PF01206">
    <property type="entry name" value="TusA"/>
    <property type="match status" value="1"/>
</dbReference>
<dbReference type="EMBL" id="UGTH01000001">
    <property type="protein sequence ID" value="SUB74874.1"/>
    <property type="molecule type" value="Genomic_DNA"/>
</dbReference>
<evidence type="ECO:0000313" key="8">
    <source>
        <dbReference type="EMBL" id="SUB74874.1"/>
    </source>
</evidence>
<dbReference type="GO" id="GO:0050451">
    <property type="term" value="F:CoA-disulfide reductase (NADPH) activity"/>
    <property type="evidence" value="ECO:0007669"/>
    <property type="project" value="UniProtKB-EC"/>
</dbReference>
<accession>A0A379DA98</accession>